<dbReference type="EMBL" id="MIHC01000071">
    <property type="protein sequence ID" value="ODQ99894.1"/>
    <property type="molecule type" value="Genomic_DNA"/>
</dbReference>
<dbReference type="SUPFAM" id="SSF159245">
    <property type="entry name" value="AttH-like"/>
    <property type="match status" value="1"/>
</dbReference>
<keyword evidence="2" id="KW-1185">Reference proteome</keyword>
<organism evidence="1 2">
    <name type="scientific">Mycobacterium sherrisii</name>
    <dbReference type="NCBI Taxonomy" id="243061"/>
    <lineage>
        <taxon>Bacteria</taxon>
        <taxon>Bacillati</taxon>
        <taxon>Actinomycetota</taxon>
        <taxon>Actinomycetes</taxon>
        <taxon>Mycobacteriales</taxon>
        <taxon>Mycobacteriaceae</taxon>
        <taxon>Mycobacterium</taxon>
        <taxon>Mycobacterium simiae complex</taxon>
    </lineage>
</organism>
<proteinExistence type="predicted"/>
<gene>
    <name evidence="1" type="ORF">BHQ21_24835</name>
</gene>
<evidence type="ECO:0008006" key="3">
    <source>
        <dbReference type="Google" id="ProtNLM"/>
    </source>
</evidence>
<dbReference type="AlphaFoldDB" id="A0A1E3SCS7"/>
<name>A0A1E3SCS7_9MYCO</name>
<comment type="caution">
    <text evidence="1">The sequence shown here is derived from an EMBL/GenBank/DDBJ whole genome shotgun (WGS) entry which is preliminary data.</text>
</comment>
<evidence type="ECO:0000313" key="2">
    <source>
        <dbReference type="Proteomes" id="UP000094224"/>
    </source>
</evidence>
<protein>
    <recommendedName>
        <fullName evidence="3">AttH domain-containing protein</fullName>
    </recommendedName>
</protein>
<dbReference type="OrthoDB" id="333076at2"/>
<dbReference type="RefSeq" id="WP_069402934.1">
    <property type="nucleotide sequence ID" value="NZ_JACKTB010000094.1"/>
</dbReference>
<accession>A0A1E3SCS7</accession>
<dbReference type="STRING" id="243061.AWC25_02645"/>
<evidence type="ECO:0000313" key="1">
    <source>
        <dbReference type="EMBL" id="ODQ99894.1"/>
    </source>
</evidence>
<dbReference type="Proteomes" id="UP000094224">
    <property type="component" value="Unassembled WGS sequence"/>
</dbReference>
<reference evidence="2" key="1">
    <citation type="submission" date="2016-09" db="EMBL/GenBank/DDBJ databases">
        <authorList>
            <person name="Greninger A.L."/>
            <person name="Jerome K.R."/>
            <person name="Mcnair B."/>
            <person name="Wallis C."/>
            <person name="Fang F."/>
        </authorList>
    </citation>
    <scope>NUCLEOTIDE SEQUENCE [LARGE SCALE GENOMIC DNA]</scope>
    <source>
        <strain evidence="2">BC1_M4</strain>
    </source>
</reference>
<sequence length="386" mass="42826">MLTALDDSPWHQIPATFDHVGTSDPRFFDRFWFAAADPTTGRALQFTIAVYQNMNVVDSGFVVIDNSTQYNVRASRQLRPSYEFACGPMRVNVVRPMQHLHLSIQPNDGQVCGELDWIAELPAQEELPHFNRVNGRIVEDYLRYDQTGSVSGWLNIDGKRDRIDSWWACRDHSWGVRSRIGIAEPVTGPSLTPHGFGFAFLFFSTDTHGGHIQISQLDYSTDITTEILEKDSGARLSAEALAIDATFVDDGRPRRFDHVRFDMTTSSGDPLTVDATAAGPAVAMQGLGYGGYNDGHGHGIYRGTEHLEVDSYDVSHPTDIVLPDGTTTRPIHRIQPVHIVMQCPGATSRGTGSLTFIAELDTDPDGHLRLTNNPHAHPRHQLGARR</sequence>